<reference evidence="1" key="1">
    <citation type="submission" date="2023-08" db="EMBL/GenBank/DDBJ databases">
        <authorList>
            <person name="Alioto T."/>
            <person name="Alioto T."/>
            <person name="Gomez Garrido J."/>
        </authorList>
    </citation>
    <scope>NUCLEOTIDE SEQUENCE</scope>
</reference>
<keyword evidence="2" id="KW-1185">Reference proteome</keyword>
<organism evidence="1 2">
    <name type="scientific">Octopus vulgaris</name>
    <name type="common">Common octopus</name>
    <dbReference type="NCBI Taxonomy" id="6645"/>
    <lineage>
        <taxon>Eukaryota</taxon>
        <taxon>Metazoa</taxon>
        <taxon>Spiralia</taxon>
        <taxon>Lophotrochozoa</taxon>
        <taxon>Mollusca</taxon>
        <taxon>Cephalopoda</taxon>
        <taxon>Coleoidea</taxon>
        <taxon>Octopodiformes</taxon>
        <taxon>Octopoda</taxon>
        <taxon>Incirrata</taxon>
        <taxon>Octopodidae</taxon>
        <taxon>Octopus</taxon>
    </lineage>
</organism>
<proteinExistence type="predicted"/>
<dbReference type="EMBL" id="OX597825">
    <property type="protein sequence ID" value="CAI9731504.1"/>
    <property type="molecule type" value="Genomic_DNA"/>
</dbReference>
<dbReference type="Proteomes" id="UP001162480">
    <property type="component" value="Chromosome 12"/>
</dbReference>
<name>A0AA36BCH6_OCTVU</name>
<protein>
    <submittedName>
        <fullName evidence="1">Uncharacterized protein</fullName>
    </submittedName>
</protein>
<accession>A0AA36BCH6</accession>
<dbReference type="AlphaFoldDB" id="A0AA36BCH6"/>
<gene>
    <name evidence="1" type="ORF">OCTVUL_1B006272</name>
</gene>
<sequence length="78" mass="8827">MKVMTEKQAIQLITVTNCIHIVRLKAMEQHWIGGFLARTEKSKGFKHVKECDDAQLPDPGEIIMEDGNAVFHCHKHSG</sequence>
<evidence type="ECO:0000313" key="2">
    <source>
        <dbReference type="Proteomes" id="UP001162480"/>
    </source>
</evidence>
<evidence type="ECO:0000313" key="1">
    <source>
        <dbReference type="EMBL" id="CAI9731504.1"/>
    </source>
</evidence>